<evidence type="ECO:0000313" key="1">
    <source>
        <dbReference type="EMBL" id="KZV84523.1"/>
    </source>
</evidence>
<dbReference type="Proteomes" id="UP000077266">
    <property type="component" value="Unassembled WGS sequence"/>
</dbReference>
<evidence type="ECO:0000313" key="2">
    <source>
        <dbReference type="Proteomes" id="UP000077266"/>
    </source>
</evidence>
<protein>
    <submittedName>
        <fullName evidence="1">Uncharacterized protein</fullName>
    </submittedName>
</protein>
<dbReference type="InParanoid" id="A0A165DH64"/>
<name>A0A165DH64_EXIGL</name>
<keyword evidence="2" id="KW-1185">Reference proteome</keyword>
<feature type="non-terminal residue" evidence="1">
    <location>
        <position position="105"/>
    </location>
</feature>
<dbReference type="EMBL" id="KV426221">
    <property type="protein sequence ID" value="KZV84523.1"/>
    <property type="molecule type" value="Genomic_DNA"/>
</dbReference>
<gene>
    <name evidence="1" type="ORF">EXIGLDRAFT_753802</name>
</gene>
<proteinExistence type="predicted"/>
<reference evidence="1 2" key="1">
    <citation type="journal article" date="2016" name="Mol. Biol. Evol.">
        <title>Comparative Genomics of Early-Diverging Mushroom-Forming Fungi Provides Insights into the Origins of Lignocellulose Decay Capabilities.</title>
        <authorList>
            <person name="Nagy L.G."/>
            <person name="Riley R."/>
            <person name="Tritt A."/>
            <person name="Adam C."/>
            <person name="Daum C."/>
            <person name="Floudas D."/>
            <person name="Sun H."/>
            <person name="Yadav J.S."/>
            <person name="Pangilinan J."/>
            <person name="Larsson K.H."/>
            <person name="Matsuura K."/>
            <person name="Barry K."/>
            <person name="Labutti K."/>
            <person name="Kuo R."/>
            <person name="Ohm R.A."/>
            <person name="Bhattacharya S.S."/>
            <person name="Shirouzu T."/>
            <person name="Yoshinaga Y."/>
            <person name="Martin F.M."/>
            <person name="Grigoriev I.V."/>
            <person name="Hibbett D.S."/>
        </authorList>
    </citation>
    <scope>NUCLEOTIDE SEQUENCE [LARGE SCALE GENOMIC DNA]</scope>
    <source>
        <strain evidence="1 2">HHB12029</strain>
    </source>
</reference>
<accession>A0A165DH64</accession>
<dbReference type="OrthoDB" id="3239894at2759"/>
<organism evidence="1 2">
    <name type="scientific">Exidia glandulosa HHB12029</name>
    <dbReference type="NCBI Taxonomy" id="1314781"/>
    <lineage>
        <taxon>Eukaryota</taxon>
        <taxon>Fungi</taxon>
        <taxon>Dikarya</taxon>
        <taxon>Basidiomycota</taxon>
        <taxon>Agaricomycotina</taxon>
        <taxon>Agaricomycetes</taxon>
        <taxon>Auriculariales</taxon>
        <taxon>Exidiaceae</taxon>
        <taxon>Exidia</taxon>
    </lineage>
</organism>
<dbReference type="AlphaFoldDB" id="A0A165DH64"/>
<sequence>MQPCHGEVLDVFTHQQPGMPPSTFISFRPLKDYTPGLISKDWSFWKYYPQFDVEFWFPNQHGPVIVVPVERIECQLARITYRDPDIWMTIALQKHLIHLRGDEGS</sequence>